<keyword evidence="2" id="KW-0328">Glycosyltransferase</keyword>
<dbReference type="SUPFAM" id="SSF53448">
    <property type="entry name" value="Nucleotide-diphospho-sugar transferases"/>
    <property type="match status" value="1"/>
</dbReference>
<dbReference type="RefSeq" id="WP_110758481.1">
    <property type="nucleotide sequence ID" value="NZ_PRLG01000018.1"/>
</dbReference>
<evidence type="ECO:0000313" key="3">
    <source>
        <dbReference type="Proteomes" id="UP000247459"/>
    </source>
</evidence>
<proteinExistence type="predicted"/>
<dbReference type="PANTHER" id="PTHR43630">
    <property type="entry name" value="POLY-BETA-1,6-N-ACETYL-D-GLUCOSAMINE SYNTHASE"/>
    <property type="match status" value="1"/>
</dbReference>
<dbReference type="SMART" id="SM00028">
    <property type="entry name" value="TPR"/>
    <property type="match status" value="2"/>
</dbReference>
<organism evidence="2 3">
    <name type="scientific">Paenibacillus illinoisensis</name>
    <dbReference type="NCBI Taxonomy" id="59845"/>
    <lineage>
        <taxon>Bacteria</taxon>
        <taxon>Bacillati</taxon>
        <taxon>Bacillota</taxon>
        <taxon>Bacilli</taxon>
        <taxon>Bacillales</taxon>
        <taxon>Paenibacillaceae</taxon>
        <taxon>Paenibacillus</taxon>
    </lineage>
</organism>
<name>A0A2W0C8Q3_9BACL</name>
<dbReference type="CDD" id="cd02511">
    <property type="entry name" value="Beta4Glucosyltransferase"/>
    <property type="match status" value="1"/>
</dbReference>
<dbReference type="Gene3D" id="3.90.550.10">
    <property type="entry name" value="Spore Coat Polysaccharide Biosynthesis Protein SpsA, Chain A"/>
    <property type="match status" value="1"/>
</dbReference>
<reference evidence="2 3" key="1">
    <citation type="submission" date="2018-01" db="EMBL/GenBank/DDBJ databases">
        <title>Genome sequence of the PGP bacterium Paenibacillus illinoisensis E3.</title>
        <authorList>
            <person name="Rolli E."/>
            <person name="Marasco R."/>
            <person name="Bessem C."/>
            <person name="Michoud G."/>
            <person name="Gaiarsa S."/>
            <person name="Borin S."/>
            <person name="Daffonchio D."/>
        </authorList>
    </citation>
    <scope>NUCLEOTIDE SEQUENCE [LARGE SCALE GENOMIC DNA]</scope>
    <source>
        <strain evidence="2 3">E3</strain>
    </source>
</reference>
<dbReference type="EC" id="2.4.1.214" evidence="2"/>
<dbReference type="GO" id="GO:0018392">
    <property type="term" value="F:glycoprotein 3-alpha-L-fucosyltransferase activity"/>
    <property type="evidence" value="ECO:0007669"/>
    <property type="project" value="UniProtKB-EC"/>
</dbReference>
<dbReference type="InterPro" id="IPR029044">
    <property type="entry name" value="Nucleotide-diphossugar_trans"/>
</dbReference>
<keyword evidence="2" id="KW-0808">Transferase</keyword>
<sequence>MEPGISLCMIVKDEEDGLRRCLESVRGIVDEIIIVDTGSADDTLRIAALYGAKIIRAEWNGDFAAARNQSLTAATQPWILVLDADEVWGQTEQMKTELTHILPVSPDHVWGYWIKVTSLLGRSGEERVTDAVCRLFRNDRRITFKGRIHEEVASSILAFAPEGLVYSELEVLHYGYLEKVIVRKNKTERNMRLIRSALNDGADEQPELLYALAAEWFQQGMYNEALRLLEPLLARLGPSCGYHSDLVLKTAYALRESGRPERALAVVQAWTTVYADFADVLELGAVLELDLGREEAALAWLKKARSAAKTTGQYTSVSGAGTYRSLTLEGIAHERLGRWEEAEAAYIAALAAQPGSMAAWQRLLLLAAATERPNAIADAASRALLPPAAWQALVPAALDAHRPEWLLRHAGPLTAVLRQQPLAAGLVLAQLGEDAAARASLQPWAAHAQLGPEASLALWALGHKRSAGRALACECAHQPLQGRTACALPAAALVADALLCGSAAGNASPCNAAPRSAAPAPRAEAAARLQAVHAAEQALARVGAWAAWLRLLQALPQGAAPALLAAFPPAARCGLLRAPASVREGLLELFGLPPAMQQPFMDEMPATASATEALLAGTLALLAGRQTAAQEWARRARHIALQPAASGRPANVSSPGLNMLLRLTSPGVSATEGFASRCKMLFVHL</sequence>
<dbReference type="OrthoDB" id="9815923at2"/>
<comment type="caution">
    <text evidence="2">The sequence shown here is derived from an EMBL/GenBank/DDBJ whole genome shotgun (WGS) entry which is preliminary data.</text>
</comment>
<gene>
    <name evidence="2" type="ORF">PIL02S_02262</name>
</gene>
<dbReference type="InterPro" id="IPR011990">
    <property type="entry name" value="TPR-like_helical_dom_sf"/>
</dbReference>
<evidence type="ECO:0000313" key="2">
    <source>
        <dbReference type="EMBL" id="PYY29313.1"/>
    </source>
</evidence>
<dbReference type="Proteomes" id="UP000247459">
    <property type="component" value="Unassembled WGS sequence"/>
</dbReference>
<evidence type="ECO:0000259" key="1">
    <source>
        <dbReference type="Pfam" id="PF00535"/>
    </source>
</evidence>
<dbReference type="SUPFAM" id="SSF48452">
    <property type="entry name" value="TPR-like"/>
    <property type="match status" value="1"/>
</dbReference>
<dbReference type="EMBL" id="PRLG01000018">
    <property type="protein sequence ID" value="PYY29313.1"/>
    <property type="molecule type" value="Genomic_DNA"/>
</dbReference>
<dbReference type="InterPro" id="IPR019734">
    <property type="entry name" value="TPR_rpt"/>
</dbReference>
<feature type="domain" description="Glycosyltransferase 2-like" evidence="1">
    <location>
        <begin position="6"/>
        <end position="88"/>
    </location>
</feature>
<dbReference type="Gene3D" id="1.25.40.10">
    <property type="entry name" value="Tetratricopeptide repeat domain"/>
    <property type="match status" value="1"/>
</dbReference>
<protein>
    <submittedName>
        <fullName evidence="2">Family 2 glycosyl transferase</fullName>
        <ecNumber evidence="2">2.4.1.214</ecNumber>
    </submittedName>
</protein>
<dbReference type="PANTHER" id="PTHR43630:SF2">
    <property type="entry name" value="GLYCOSYLTRANSFERASE"/>
    <property type="match status" value="1"/>
</dbReference>
<dbReference type="AlphaFoldDB" id="A0A2W0C8Q3"/>
<dbReference type="Pfam" id="PF00535">
    <property type="entry name" value="Glycos_transf_2"/>
    <property type="match status" value="1"/>
</dbReference>
<dbReference type="InterPro" id="IPR001173">
    <property type="entry name" value="Glyco_trans_2-like"/>
</dbReference>
<accession>A0A2W0C8Q3</accession>